<dbReference type="Proteomes" id="UP000324748">
    <property type="component" value="Unassembled WGS sequence"/>
</dbReference>
<evidence type="ECO:0000313" key="2">
    <source>
        <dbReference type="EMBL" id="KAA1096427.1"/>
    </source>
</evidence>
<name>A0A5B0P4E6_PUCGR</name>
<comment type="caution">
    <text evidence="2">The sequence shown here is derived from an EMBL/GenBank/DDBJ whole genome shotgun (WGS) entry which is preliminary data.</text>
</comment>
<evidence type="ECO:0000313" key="3">
    <source>
        <dbReference type="Proteomes" id="UP000324748"/>
    </source>
</evidence>
<sequence length="216" mass="24066">MVTIFITLYVLIFNTLLWKVSGAKEKYRILHVAANSKSTWSKPNLMRTQRFQMGHANVSFCHPIANSEGSPIPMSNSTQDIQSITPVNLSPTECANPKCTIPNFGTPVLSSCEVVAQALMNNSTGTFVAPPNTWVVVSHGNCALAFQNNVENKYTLQYRWAQFGLEAVKLIDRCLLPQDGPTGGQCLYDSYLDYKFEKVGIMLSSWKDEINFIDSD</sequence>
<gene>
    <name evidence="2" type="ORF">PGT21_016551</name>
</gene>
<keyword evidence="1" id="KW-0732">Signal</keyword>
<evidence type="ECO:0000256" key="1">
    <source>
        <dbReference type="SAM" id="SignalP"/>
    </source>
</evidence>
<accession>A0A5B0P4E6</accession>
<reference evidence="2 3" key="1">
    <citation type="submission" date="2019-05" db="EMBL/GenBank/DDBJ databases">
        <title>Emergence of the Ug99 lineage of the wheat stem rust pathogen through somatic hybridization.</title>
        <authorList>
            <person name="Li F."/>
            <person name="Upadhyaya N.M."/>
            <person name="Sperschneider J."/>
            <person name="Matny O."/>
            <person name="Nguyen-Phuc H."/>
            <person name="Mago R."/>
            <person name="Raley C."/>
            <person name="Miller M.E."/>
            <person name="Silverstein K.A.T."/>
            <person name="Henningsen E."/>
            <person name="Hirsch C.D."/>
            <person name="Visser B."/>
            <person name="Pretorius Z.A."/>
            <person name="Steffenson B.J."/>
            <person name="Schwessinger B."/>
            <person name="Dodds P.N."/>
            <person name="Figueroa M."/>
        </authorList>
    </citation>
    <scope>NUCLEOTIDE SEQUENCE [LARGE SCALE GENOMIC DNA]</scope>
    <source>
        <strain evidence="2">21-0</strain>
    </source>
</reference>
<organism evidence="2 3">
    <name type="scientific">Puccinia graminis f. sp. tritici</name>
    <dbReference type="NCBI Taxonomy" id="56615"/>
    <lineage>
        <taxon>Eukaryota</taxon>
        <taxon>Fungi</taxon>
        <taxon>Dikarya</taxon>
        <taxon>Basidiomycota</taxon>
        <taxon>Pucciniomycotina</taxon>
        <taxon>Pucciniomycetes</taxon>
        <taxon>Pucciniales</taxon>
        <taxon>Pucciniaceae</taxon>
        <taxon>Puccinia</taxon>
    </lineage>
</organism>
<feature type="signal peptide" evidence="1">
    <location>
        <begin position="1"/>
        <end position="22"/>
    </location>
</feature>
<keyword evidence="3" id="KW-1185">Reference proteome</keyword>
<feature type="chain" id="PRO_5022673443" evidence="1">
    <location>
        <begin position="23"/>
        <end position="216"/>
    </location>
</feature>
<protein>
    <submittedName>
        <fullName evidence="2">Uncharacterized protein</fullName>
    </submittedName>
</protein>
<proteinExistence type="predicted"/>
<dbReference type="AlphaFoldDB" id="A0A5B0P4E6"/>
<dbReference type="EMBL" id="VSWC01000067">
    <property type="protein sequence ID" value="KAA1096427.1"/>
    <property type="molecule type" value="Genomic_DNA"/>
</dbReference>
<dbReference type="OrthoDB" id="2511154at2759"/>